<protein>
    <submittedName>
        <fullName evidence="2">Reverse transcriptase</fullName>
    </submittedName>
</protein>
<evidence type="ECO:0000313" key="3">
    <source>
        <dbReference type="Proteomes" id="UP000000763"/>
    </source>
</evidence>
<reference evidence="3" key="2">
    <citation type="journal article" date="2008" name="Nucleic Acids Res.">
        <title>The rice annotation project database (RAP-DB): 2008 update.</title>
        <authorList>
            <consortium name="The rice annotation project (RAP)"/>
        </authorList>
    </citation>
    <scope>GENOME REANNOTATION</scope>
    <source>
        <strain evidence="3">cv. Nipponbare</strain>
    </source>
</reference>
<dbReference type="SUPFAM" id="SSF56672">
    <property type="entry name" value="DNA/RNA polymerases"/>
    <property type="match status" value="1"/>
</dbReference>
<name>Q10CI3_ORYSJ</name>
<evidence type="ECO:0000313" key="2">
    <source>
        <dbReference type="EMBL" id="AAK09240.1"/>
    </source>
</evidence>
<dbReference type="Pfam" id="PF00078">
    <property type="entry name" value="RVT_1"/>
    <property type="match status" value="1"/>
</dbReference>
<gene>
    <name evidence="2" type="ORF">OSJNBa0091J19.21</name>
</gene>
<dbReference type="Proteomes" id="UP000000763">
    <property type="component" value="Chromosome 3"/>
</dbReference>
<dbReference type="Gene3D" id="3.60.10.10">
    <property type="entry name" value="Endonuclease/exonuclease/phosphatase"/>
    <property type="match status" value="1"/>
</dbReference>
<proteinExistence type="predicted"/>
<dbReference type="AlphaFoldDB" id="Q10CI3"/>
<dbReference type="PANTHER" id="PTHR31635:SF196">
    <property type="entry name" value="REVERSE TRANSCRIPTASE DOMAIN-CONTAINING PROTEIN-RELATED"/>
    <property type="match status" value="1"/>
</dbReference>
<dbReference type="InterPro" id="IPR043502">
    <property type="entry name" value="DNA/RNA_pol_sf"/>
</dbReference>
<keyword evidence="2" id="KW-0808">Transferase</keyword>
<evidence type="ECO:0000259" key="1">
    <source>
        <dbReference type="PROSITE" id="PS50878"/>
    </source>
</evidence>
<keyword evidence="2" id="KW-0548">Nucleotidyltransferase</keyword>
<accession>Q10CI3</accession>
<feature type="domain" description="Reverse transcriptase" evidence="1">
    <location>
        <begin position="588"/>
        <end position="864"/>
    </location>
</feature>
<dbReference type="InterPro" id="IPR036691">
    <property type="entry name" value="Endo/exonu/phosph_ase_sf"/>
</dbReference>
<dbReference type="PANTHER" id="PTHR31635">
    <property type="entry name" value="REVERSE TRANSCRIPTASE DOMAIN-CONTAINING PROTEIN-RELATED"/>
    <property type="match status" value="1"/>
</dbReference>
<dbReference type="InterPro" id="IPR000477">
    <property type="entry name" value="RT_dom"/>
</dbReference>
<reference evidence="3" key="1">
    <citation type="journal article" date="2005" name="Nature">
        <title>The map-based sequence of the rice genome.</title>
        <authorList>
            <consortium name="International rice genome sequencing project (IRGSP)"/>
            <person name="Matsumoto T."/>
            <person name="Wu J."/>
            <person name="Kanamori H."/>
            <person name="Katayose Y."/>
            <person name="Fujisawa M."/>
            <person name="Namiki N."/>
            <person name="Mizuno H."/>
            <person name="Yamamoto K."/>
            <person name="Antonio B.A."/>
            <person name="Baba T."/>
            <person name="Sakata K."/>
            <person name="Nagamura Y."/>
            <person name="Aoki H."/>
            <person name="Arikawa K."/>
            <person name="Arita K."/>
            <person name="Bito T."/>
            <person name="Chiden Y."/>
            <person name="Fujitsuka N."/>
            <person name="Fukunaka R."/>
            <person name="Hamada M."/>
            <person name="Harada C."/>
            <person name="Hayashi A."/>
            <person name="Hijishita S."/>
            <person name="Honda M."/>
            <person name="Hosokawa S."/>
            <person name="Ichikawa Y."/>
            <person name="Idonuma A."/>
            <person name="Iijima M."/>
            <person name="Ikeda M."/>
            <person name="Ikeno M."/>
            <person name="Ito K."/>
            <person name="Ito S."/>
            <person name="Ito T."/>
            <person name="Ito Y."/>
            <person name="Ito Y."/>
            <person name="Iwabuchi A."/>
            <person name="Kamiya K."/>
            <person name="Karasawa W."/>
            <person name="Kurita K."/>
            <person name="Katagiri S."/>
            <person name="Kikuta A."/>
            <person name="Kobayashi H."/>
            <person name="Kobayashi N."/>
            <person name="Machita K."/>
            <person name="Maehara T."/>
            <person name="Masukawa M."/>
            <person name="Mizubayashi T."/>
            <person name="Mukai Y."/>
            <person name="Nagasaki H."/>
            <person name="Nagata Y."/>
            <person name="Naito S."/>
            <person name="Nakashima M."/>
            <person name="Nakama Y."/>
            <person name="Nakamichi Y."/>
            <person name="Nakamura M."/>
            <person name="Meguro A."/>
            <person name="Negishi M."/>
            <person name="Ohta I."/>
            <person name="Ohta T."/>
            <person name="Okamoto M."/>
            <person name="Ono N."/>
            <person name="Saji S."/>
            <person name="Sakaguchi M."/>
            <person name="Sakai K."/>
            <person name="Shibata M."/>
            <person name="Shimokawa T."/>
            <person name="Song J."/>
            <person name="Takazaki Y."/>
            <person name="Terasawa K."/>
            <person name="Tsugane M."/>
            <person name="Tsuji K."/>
            <person name="Ueda S."/>
            <person name="Waki K."/>
            <person name="Yamagata H."/>
            <person name="Yamamoto M."/>
            <person name="Yamamoto S."/>
            <person name="Yamane H."/>
            <person name="Yoshiki S."/>
            <person name="Yoshihara R."/>
            <person name="Yukawa K."/>
            <person name="Zhong H."/>
            <person name="Yano M."/>
            <person name="Yuan Q."/>
            <person name="Ouyang S."/>
            <person name="Liu J."/>
            <person name="Jones K.M."/>
            <person name="Gansberger K."/>
            <person name="Moffat K."/>
            <person name="Hill J."/>
            <person name="Bera J."/>
            <person name="Fadrosh D."/>
            <person name="Jin S."/>
            <person name="Johri S."/>
            <person name="Kim M."/>
            <person name="Overton L."/>
            <person name="Reardon M."/>
            <person name="Tsitrin T."/>
            <person name="Vuong H."/>
            <person name="Weaver B."/>
            <person name="Ciecko A."/>
            <person name="Tallon L."/>
            <person name="Jackson J."/>
            <person name="Pai G."/>
            <person name="Aken S.V."/>
            <person name="Utterback T."/>
            <person name="Reidmuller S."/>
            <person name="Feldblyum T."/>
            <person name="Hsiao J."/>
            <person name="Zismann V."/>
            <person name="Iobst S."/>
            <person name="de Vazeille A.R."/>
            <person name="Buell C.R."/>
            <person name="Ying K."/>
            <person name="Li Y."/>
            <person name="Lu T."/>
            <person name="Huang Y."/>
            <person name="Zhao Q."/>
            <person name="Feng Q."/>
            <person name="Zhang L."/>
            <person name="Zhu J."/>
            <person name="Weng Q."/>
            <person name="Mu J."/>
            <person name="Lu Y."/>
            <person name="Fan D."/>
            <person name="Liu Y."/>
            <person name="Guan J."/>
            <person name="Zhang Y."/>
            <person name="Yu S."/>
            <person name="Liu X."/>
            <person name="Zhang Y."/>
            <person name="Hong G."/>
            <person name="Han B."/>
            <person name="Choisne N."/>
            <person name="Demange N."/>
            <person name="Orjeda G."/>
            <person name="Samain S."/>
            <person name="Cattolico L."/>
            <person name="Pelletier E."/>
            <person name="Couloux A."/>
            <person name="Segurens B."/>
            <person name="Wincker P."/>
            <person name="D'Hont A."/>
            <person name="Scarpelli C."/>
            <person name="Weissenbach J."/>
            <person name="Salanoubat M."/>
            <person name="Quetier F."/>
            <person name="Yu Y."/>
            <person name="Kim H.R."/>
            <person name="Rambo T."/>
            <person name="Currie J."/>
            <person name="Collura K."/>
            <person name="Luo M."/>
            <person name="Yang T."/>
            <person name="Ammiraju J.S.S."/>
            <person name="Engler F."/>
            <person name="Soderlund C."/>
            <person name="Wing R.A."/>
            <person name="Palmer L.E."/>
            <person name="de la Bastide M."/>
            <person name="Spiegel L."/>
            <person name="Nascimento L."/>
            <person name="Zutavern T."/>
            <person name="O'Shaughnessy A."/>
            <person name="Dike S."/>
            <person name="Dedhia N."/>
            <person name="Preston R."/>
            <person name="Balija V."/>
            <person name="McCombie W.R."/>
            <person name="Chow T."/>
            <person name="Chen H."/>
            <person name="Chung M."/>
            <person name="Chen C."/>
            <person name="Shaw J."/>
            <person name="Wu H."/>
            <person name="Hsiao K."/>
            <person name="Chao Y."/>
            <person name="Chu M."/>
            <person name="Cheng C."/>
            <person name="Hour A."/>
            <person name="Lee P."/>
            <person name="Lin S."/>
            <person name="Lin Y."/>
            <person name="Liou J."/>
            <person name="Liu S."/>
            <person name="Hsing Y."/>
            <person name="Raghuvanshi S."/>
            <person name="Mohanty A."/>
            <person name="Bharti A.K."/>
            <person name="Gaur A."/>
            <person name="Gupta V."/>
            <person name="Kumar D."/>
            <person name="Ravi V."/>
            <person name="Vij S."/>
            <person name="Kapur A."/>
            <person name="Khurana P."/>
            <person name="Khurana P."/>
            <person name="Khurana J.P."/>
            <person name="Tyagi A.K."/>
            <person name="Gaikwad K."/>
            <person name="Singh A."/>
            <person name="Dalal V."/>
            <person name="Srivastava S."/>
            <person name="Dixit A."/>
            <person name="Pal A.K."/>
            <person name="Ghazi I.A."/>
            <person name="Yadav M."/>
            <person name="Pandit A."/>
            <person name="Bhargava A."/>
            <person name="Sureshbabu K."/>
            <person name="Batra K."/>
            <person name="Sharma T.R."/>
            <person name="Mohapatra T."/>
            <person name="Singh N.K."/>
            <person name="Messing J."/>
            <person name="Nelson A.B."/>
            <person name="Fuks G."/>
            <person name="Kavchok S."/>
            <person name="Keizer G."/>
            <person name="Linton E."/>
            <person name="Llaca V."/>
            <person name="Song R."/>
            <person name="Tanyolac B."/>
            <person name="Young S."/>
            <person name="Ho-Il K."/>
            <person name="Hahn J.H."/>
            <person name="Sangsakoo G."/>
            <person name="Vanavichit A."/>
            <person name="de Mattos Luiz.A.T."/>
            <person name="Zimmer P.D."/>
            <person name="Malone G."/>
            <person name="Dellagostin O."/>
            <person name="de Oliveira A.C."/>
            <person name="Bevan M."/>
            <person name="Bancroft I."/>
            <person name="Minx P."/>
            <person name="Cordum H."/>
            <person name="Wilson R."/>
            <person name="Cheng Z."/>
            <person name="Jin W."/>
            <person name="Jiang J."/>
            <person name="Leong S.A."/>
            <person name="Iwama H."/>
            <person name="Gojobori T."/>
            <person name="Itoh T."/>
            <person name="Niimura Y."/>
            <person name="Fujii Y."/>
            <person name="Habara T."/>
            <person name="Sakai H."/>
            <person name="Sato Y."/>
            <person name="Wilson G."/>
            <person name="Kumar K."/>
            <person name="McCouch S."/>
            <person name="Juretic N."/>
            <person name="Hoen D."/>
            <person name="Wright S."/>
            <person name="Bruskiewich R."/>
            <person name="Bureau T."/>
            <person name="Miyao A."/>
            <person name="Hirochika H."/>
            <person name="Nishikawa T."/>
            <person name="Kadowaki K."/>
            <person name="Sugiura M."/>
            <person name="Burr B."/>
            <person name="Sasaki T."/>
        </authorList>
    </citation>
    <scope>NUCLEOTIDE SEQUENCE [LARGE SCALE GENOMIC DNA]</scope>
    <source>
        <strain evidence="3">cv. Nipponbare</strain>
    </source>
</reference>
<dbReference type="InterPro" id="IPR005135">
    <property type="entry name" value="Endo/exonuclease/phosphatase"/>
</dbReference>
<organism evidence="2 3">
    <name type="scientific">Oryza sativa subsp. japonica</name>
    <name type="common">Rice</name>
    <dbReference type="NCBI Taxonomy" id="39947"/>
    <lineage>
        <taxon>Eukaryota</taxon>
        <taxon>Viridiplantae</taxon>
        <taxon>Streptophyta</taxon>
        <taxon>Embryophyta</taxon>
        <taxon>Tracheophyta</taxon>
        <taxon>Spermatophyta</taxon>
        <taxon>Magnoliopsida</taxon>
        <taxon>Liliopsida</taxon>
        <taxon>Poales</taxon>
        <taxon>Poaceae</taxon>
        <taxon>BOP clade</taxon>
        <taxon>Oryzoideae</taxon>
        <taxon>Oryzeae</taxon>
        <taxon>Oryzinae</taxon>
        <taxon>Oryza</taxon>
        <taxon>Oryza sativa</taxon>
    </lineage>
</organism>
<keyword evidence="2" id="KW-0695">RNA-directed DNA polymerase</keyword>
<sequence>MERCQRVLFRRLGILHDEEDASVERILSQYMAMFDGPLPPHAIAALTAIFGLDDDDECAMDAALLPLVDEGITDVADKLVCRRWPACRLPSISMEPQLLEHMSMSHSLDFISWNVRVLNSPARCNTVHEMMLDTKCNLACLQETKLQNIDDGLTRFLGGYKLDSFAFKPATGTRGGIIILWNNAALILQDIRIGRFLISAQVMVPLTGATFLMTGVYGPTRHRLKDAFLRHIRRLKPNAGEGWLLFGDFNMIYRARDKNNGNLNLARMRRFRATIDRCELREIPLQNKRFTWSNERQRPTLVKLDHCFCNENWDLAFHHHVLHALPTGPSDHCPLVLSNPAAPCKPRPFRFENFWTRISGFKDMVKASWTQPSPHTEPMRHINHKLQRTASCIKTWAKSLFTEVKIQFHMALDVIQRLDVAQEHRDLSGPELRLRAALKRKTLTLATIERARKRQASRLTHIREGEANTMFFHLRVNARRRKNSIQRLCKENGWVVTHDEKEMTILDHFAHLMGRPGPRPNELNWEALDIQPFDLSTLEESFSEQEIHRAIKEMPVDKAPGPDGYTGIFFKSCWDIVKEDVSLVFNSIFNLRCASLGLLNSANIVLIPKKEGAESVSDYRPISLIHIIAKIFSKLLALRLRPHMRSLVSINQSALIKGRSIHDNFLFVRNMTRRFHRTNRPMLLFKLDITKAFDSIRWDYLMALLQCLGFPVKWRDWLGALLCTSTSQVLLNGIPGQKITHGRGLWQGDPLSPLLFVLAIDPLQHLLTKATDLGSLSKLRGRMPRLRTSMYADDAVIFVNPTRGDVQALTEILQRFGTATGLVTNFQKSQVAVIKCNNIDLDDVLEGVPAVRACFPIKYLGLPLILGRMRKADMQHIFDKITGRITGWRGKNMGLAGRSTLVKSVLMAQPIYLLTALKTSKEALECLDKQRRRFLWAGMGDITGGKCKVNWTKTCLPTRQGGLRILNLEKFMRALRLRWLWHEWKDPNKPWVGLEIPCDEVDKSLFAASTKITIGDENIVRFWDSAWIDGRRPKDLMPLVYAISKKRKKTLRQGKENDAWVGDLALETNPVITVALVEQLVALWTAVRNMQLEEEESDQIAWKFTPHGQYSASSAYKAQCVGAPDTTFDSLIWKV</sequence>
<dbReference type="SUPFAM" id="SSF56219">
    <property type="entry name" value="DNase I-like"/>
    <property type="match status" value="1"/>
</dbReference>
<dbReference type="PROSITE" id="PS50878">
    <property type="entry name" value="RT_POL"/>
    <property type="match status" value="1"/>
</dbReference>
<dbReference type="Pfam" id="PF03372">
    <property type="entry name" value="Exo_endo_phos"/>
    <property type="match status" value="1"/>
</dbReference>
<dbReference type="GO" id="GO:0003964">
    <property type="term" value="F:RNA-directed DNA polymerase activity"/>
    <property type="evidence" value="ECO:0007669"/>
    <property type="project" value="UniProtKB-KW"/>
</dbReference>
<dbReference type="CDD" id="cd01650">
    <property type="entry name" value="RT_nLTR_like"/>
    <property type="match status" value="1"/>
</dbReference>
<dbReference type="EMBL" id="AC084320">
    <property type="protein sequence ID" value="AAK09240.1"/>
    <property type="molecule type" value="Genomic_DNA"/>
</dbReference>